<gene>
    <name evidence="2" type="ORF">VE01_04428</name>
</gene>
<proteinExistence type="predicted"/>
<dbReference type="Proteomes" id="UP000091956">
    <property type="component" value="Unassembled WGS sequence"/>
</dbReference>
<dbReference type="GeneID" id="28837814"/>
<protein>
    <submittedName>
        <fullName evidence="2">Uncharacterized protein</fullName>
    </submittedName>
</protein>
<dbReference type="EMBL" id="KV460221">
    <property type="protein sequence ID" value="OBT97657.1"/>
    <property type="molecule type" value="Genomic_DNA"/>
</dbReference>
<feature type="transmembrane region" description="Helical" evidence="1">
    <location>
        <begin position="26"/>
        <end position="47"/>
    </location>
</feature>
<reference evidence="3" key="2">
    <citation type="journal article" date="2018" name="Nat. Commun.">
        <title>Extreme sensitivity to ultraviolet light in the fungal pathogen causing white-nose syndrome of bats.</title>
        <authorList>
            <person name="Palmer J.M."/>
            <person name="Drees K.P."/>
            <person name="Foster J.T."/>
            <person name="Lindner D.L."/>
        </authorList>
    </citation>
    <scope>NUCLEOTIDE SEQUENCE [LARGE SCALE GENOMIC DNA]</scope>
    <source>
        <strain evidence="3">UAMH 10579</strain>
    </source>
</reference>
<accession>A0A1B8GPA1</accession>
<name>A0A1B8GPA1_9PEZI</name>
<keyword evidence="1" id="KW-0812">Transmembrane</keyword>
<keyword evidence="1" id="KW-1133">Transmembrane helix</keyword>
<dbReference type="AlphaFoldDB" id="A0A1B8GPA1"/>
<evidence type="ECO:0000313" key="2">
    <source>
        <dbReference type="EMBL" id="OBT97657.1"/>
    </source>
</evidence>
<evidence type="ECO:0000256" key="1">
    <source>
        <dbReference type="SAM" id="Phobius"/>
    </source>
</evidence>
<keyword evidence="3" id="KW-1185">Reference proteome</keyword>
<evidence type="ECO:0000313" key="3">
    <source>
        <dbReference type="Proteomes" id="UP000091956"/>
    </source>
</evidence>
<keyword evidence="1" id="KW-0472">Membrane</keyword>
<dbReference type="RefSeq" id="XP_018131390.1">
    <property type="nucleotide sequence ID" value="XM_018273902.1"/>
</dbReference>
<reference evidence="2 3" key="1">
    <citation type="submission" date="2016-03" db="EMBL/GenBank/DDBJ databases">
        <title>Comparative genomics of Pseudogymnoascus destructans, the fungus causing white-nose syndrome of bats.</title>
        <authorList>
            <person name="Palmer J.M."/>
            <person name="Drees K.P."/>
            <person name="Foster J.T."/>
            <person name="Lindner D.L."/>
        </authorList>
    </citation>
    <scope>NUCLEOTIDE SEQUENCE [LARGE SCALE GENOMIC DNA]</scope>
    <source>
        <strain evidence="2 3">UAMH 10579</strain>
    </source>
</reference>
<organism evidence="2 3">
    <name type="scientific">Pseudogymnoascus verrucosus</name>
    <dbReference type="NCBI Taxonomy" id="342668"/>
    <lineage>
        <taxon>Eukaryota</taxon>
        <taxon>Fungi</taxon>
        <taxon>Dikarya</taxon>
        <taxon>Ascomycota</taxon>
        <taxon>Pezizomycotina</taxon>
        <taxon>Leotiomycetes</taxon>
        <taxon>Thelebolales</taxon>
        <taxon>Thelebolaceae</taxon>
        <taxon>Pseudogymnoascus</taxon>
    </lineage>
</organism>
<sequence>MRLPPPEVTSQWPKPNYVDPVRRGHALTIVQLIPVVLGTIFVAMRLCARLVITQARIGLDDVLIMLAWVFSVGLTGTAIQNGKPQQANGMNSNDSISGTLDSIGDDSHMVFEGLFFYSHVWNEGPQQRVFPLQRLAERQAHVR</sequence>